<sequence length="108" mass="10963">MQVTSRAKVVPCRKKETASAARACRSRGVGSAGAVTCIGTSLTTDATGRYATVGQSVGGRRRRREGVGGTSSETRGDQFGSRPIAPSRVLSRPVAPAEVSLAGSVSAA</sequence>
<organism evidence="2 3">
    <name type="scientific">Kitasatospora saccharophila</name>
    <dbReference type="NCBI Taxonomy" id="407973"/>
    <lineage>
        <taxon>Bacteria</taxon>
        <taxon>Bacillati</taxon>
        <taxon>Actinomycetota</taxon>
        <taxon>Actinomycetes</taxon>
        <taxon>Kitasatosporales</taxon>
        <taxon>Streptomycetaceae</taxon>
        <taxon>Kitasatospora</taxon>
    </lineage>
</organism>
<dbReference type="EMBL" id="BAAANS010000089">
    <property type="protein sequence ID" value="GAA2122880.1"/>
    <property type="molecule type" value="Genomic_DNA"/>
</dbReference>
<gene>
    <name evidence="2" type="ORF">GCM10009759_73660</name>
</gene>
<evidence type="ECO:0000256" key="1">
    <source>
        <dbReference type="SAM" id="MobiDB-lite"/>
    </source>
</evidence>
<protein>
    <submittedName>
        <fullName evidence="2">Uncharacterized protein</fullName>
    </submittedName>
</protein>
<evidence type="ECO:0000313" key="2">
    <source>
        <dbReference type="EMBL" id="GAA2122880.1"/>
    </source>
</evidence>
<comment type="caution">
    <text evidence="2">The sequence shown here is derived from an EMBL/GenBank/DDBJ whole genome shotgun (WGS) entry which is preliminary data.</text>
</comment>
<keyword evidence="3" id="KW-1185">Reference proteome</keyword>
<accession>A0ABN2Y8K3</accession>
<reference evidence="2 3" key="1">
    <citation type="journal article" date="2019" name="Int. J. Syst. Evol. Microbiol.">
        <title>The Global Catalogue of Microorganisms (GCM) 10K type strain sequencing project: providing services to taxonomists for standard genome sequencing and annotation.</title>
        <authorList>
            <consortium name="The Broad Institute Genomics Platform"/>
            <consortium name="The Broad Institute Genome Sequencing Center for Infectious Disease"/>
            <person name="Wu L."/>
            <person name="Ma J."/>
        </authorList>
    </citation>
    <scope>NUCLEOTIDE SEQUENCE [LARGE SCALE GENOMIC DNA]</scope>
    <source>
        <strain evidence="2 3">JCM 14559</strain>
    </source>
</reference>
<dbReference type="Proteomes" id="UP001500897">
    <property type="component" value="Unassembled WGS sequence"/>
</dbReference>
<name>A0ABN2Y8K3_9ACTN</name>
<evidence type="ECO:0000313" key="3">
    <source>
        <dbReference type="Proteomes" id="UP001500897"/>
    </source>
</evidence>
<proteinExistence type="predicted"/>
<feature type="region of interest" description="Disordered" evidence="1">
    <location>
        <begin position="54"/>
        <end position="108"/>
    </location>
</feature>